<proteinExistence type="predicted"/>
<reference evidence="7 8" key="1">
    <citation type="submission" date="2019-03" db="EMBL/GenBank/DDBJ databases">
        <title>First draft genome of Liparis tanakae, snailfish: a comprehensive survey of snailfish specific genes.</title>
        <authorList>
            <person name="Kim W."/>
            <person name="Song I."/>
            <person name="Jeong J.-H."/>
            <person name="Kim D."/>
            <person name="Kim S."/>
            <person name="Ryu S."/>
            <person name="Song J.Y."/>
            <person name="Lee S.K."/>
        </authorList>
    </citation>
    <scope>NUCLEOTIDE SEQUENCE [LARGE SCALE GENOMIC DNA]</scope>
    <source>
        <tissue evidence="7">Muscle</tissue>
    </source>
</reference>
<dbReference type="InterPro" id="IPR013083">
    <property type="entry name" value="Znf_RING/FYVE/PHD"/>
</dbReference>
<name>A0A4Z2FCU1_9TELE</name>
<protein>
    <submittedName>
        <fullName evidence="7">Tripartite motif-containing protein 65</fullName>
    </submittedName>
</protein>
<evidence type="ECO:0000313" key="8">
    <source>
        <dbReference type="Proteomes" id="UP000314294"/>
    </source>
</evidence>
<dbReference type="InterPro" id="IPR051051">
    <property type="entry name" value="E3_ubiq-ligase_TRIM/RNF"/>
</dbReference>
<evidence type="ECO:0000256" key="3">
    <source>
        <dbReference type="ARBA" id="ARBA00022833"/>
    </source>
</evidence>
<evidence type="ECO:0000256" key="4">
    <source>
        <dbReference type="PROSITE-ProRule" id="PRU00175"/>
    </source>
</evidence>
<comment type="caution">
    <text evidence="7">The sequence shown here is derived from an EMBL/GenBank/DDBJ whole genome shotgun (WGS) entry which is preliminary data.</text>
</comment>
<organism evidence="7 8">
    <name type="scientific">Liparis tanakae</name>
    <name type="common">Tanaka's snailfish</name>
    <dbReference type="NCBI Taxonomy" id="230148"/>
    <lineage>
        <taxon>Eukaryota</taxon>
        <taxon>Metazoa</taxon>
        <taxon>Chordata</taxon>
        <taxon>Craniata</taxon>
        <taxon>Vertebrata</taxon>
        <taxon>Euteleostomi</taxon>
        <taxon>Actinopterygii</taxon>
        <taxon>Neopterygii</taxon>
        <taxon>Teleostei</taxon>
        <taxon>Neoteleostei</taxon>
        <taxon>Acanthomorphata</taxon>
        <taxon>Eupercaria</taxon>
        <taxon>Perciformes</taxon>
        <taxon>Cottioidei</taxon>
        <taxon>Cottales</taxon>
        <taxon>Liparidae</taxon>
        <taxon>Liparis</taxon>
    </lineage>
</organism>
<keyword evidence="8" id="KW-1185">Reference proteome</keyword>
<sequence length="183" mass="20243">MAEKGVQLDRETFSCSICLDLLRDPVTIPCGHSYCMHCIEAHWEEEEGTKLLSCPQSAAAGPLSASPLTSGGFWLRWPEESSVLNERSSAFPTDPEAHEASPAATSQNPEGLAYLHLLRLRFFGQLVHQLDQTAHDLLKLADFCNNNNNNNNKTPASSSVLLLLSGRRRTFTAYCPRILYTPP</sequence>
<dbReference type="GO" id="GO:0008270">
    <property type="term" value="F:zinc ion binding"/>
    <property type="evidence" value="ECO:0007669"/>
    <property type="project" value="UniProtKB-KW"/>
</dbReference>
<gene>
    <name evidence="7" type="primary">Trim65_0</name>
    <name evidence="7" type="ORF">EYF80_050831</name>
</gene>
<evidence type="ECO:0000313" key="7">
    <source>
        <dbReference type="EMBL" id="TNN39007.1"/>
    </source>
</evidence>
<accession>A0A4Z2FCU1</accession>
<evidence type="ECO:0000256" key="1">
    <source>
        <dbReference type="ARBA" id="ARBA00022723"/>
    </source>
</evidence>
<dbReference type="PROSITE" id="PS00518">
    <property type="entry name" value="ZF_RING_1"/>
    <property type="match status" value="1"/>
</dbReference>
<feature type="region of interest" description="Disordered" evidence="5">
    <location>
        <begin position="85"/>
        <end position="106"/>
    </location>
</feature>
<dbReference type="AlphaFoldDB" id="A0A4Z2FCU1"/>
<dbReference type="OrthoDB" id="6105938at2759"/>
<evidence type="ECO:0000256" key="2">
    <source>
        <dbReference type="ARBA" id="ARBA00022771"/>
    </source>
</evidence>
<evidence type="ECO:0000259" key="6">
    <source>
        <dbReference type="PROSITE" id="PS50089"/>
    </source>
</evidence>
<dbReference type="PROSITE" id="PS50089">
    <property type="entry name" value="ZF_RING_2"/>
    <property type="match status" value="1"/>
</dbReference>
<dbReference type="Pfam" id="PF15227">
    <property type="entry name" value="zf-C3HC4_4"/>
    <property type="match status" value="1"/>
</dbReference>
<evidence type="ECO:0000256" key="5">
    <source>
        <dbReference type="SAM" id="MobiDB-lite"/>
    </source>
</evidence>
<keyword evidence="2 4" id="KW-0863">Zinc-finger</keyword>
<dbReference type="SUPFAM" id="SSF57850">
    <property type="entry name" value="RING/U-box"/>
    <property type="match status" value="1"/>
</dbReference>
<feature type="domain" description="RING-type" evidence="6">
    <location>
        <begin position="15"/>
        <end position="55"/>
    </location>
</feature>
<keyword evidence="1" id="KW-0479">Metal-binding</keyword>
<dbReference type="Proteomes" id="UP000314294">
    <property type="component" value="Unassembled WGS sequence"/>
</dbReference>
<dbReference type="InterPro" id="IPR017907">
    <property type="entry name" value="Znf_RING_CS"/>
</dbReference>
<dbReference type="PANTHER" id="PTHR25465:SF5">
    <property type="entry name" value="E3 UBIQUITIN_ISG15 LIGASE TRIM25-RELATED"/>
    <property type="match status" value="1"/>
</dbReference>
<keyword evidence="3" id="KW-0862">Zinc</keyword>
<dbReference type="InterPro" id="IPR001841">
    <property type="entry name" value="Znf_RING"/>
</dbReference>
<dbReference type="EMBL" id="SRLO01001318">
    <property type="protein sequence ID" value="TNN39007.1"/>
    <property type="molecule type" value="Genomic_DNA"/>
</dbReference>
<dbReference type="PANTHER" id="PTHR25465">
    <property type="entry name" value="B-BOX DOMAIN CONTAINING"/>
    <property type="match status" value="1"/>
</dbReference>
<dbReference type="Gene3D" id="3.30.40.10">
    <property type="entry name" value="Zinc/RING finger domain, C3HC4 (zinc finger)"/>
    <property type="match status" value="1"/>
</dbReference>
<dbReference type="SMART" id="SM00184">
    <property type="entry name" value="RING"/>
    <property type="match status" value="1"/>
</dbReference>